<evidence type="ECO:0000313" key="3">
    <source>
        <dbReference type="Proteomes" id="UP001459204"/>
    </source>
</evidence>
<dbReference type="Proteomes" id="UP001459204">
    <property type="component" value="Unassembled WGS sequence"/>
</dbReference>
<protein>
    <submittedName>
        <fullName evidence="2">Sulfotransferase</fullName>
        <ecNumber evidence="2">2.8.2.-</ecNumber>
    </submittedName>
</protein>
<dbReference type="EC" id="2.8.2.-" evidence="2"/>
<keyword evidence="3" id="KW-1185">Reference proteome</keyword>
<dbReference type="EMBL" id="JBBWWT010000006">
    <property type="protein sequence ID" value="MEL1265386.1"/>
    <property type="molecule type" value="Genomic_DNA"/>
</dbReference>
<name>A0ABU9J3E2_9GAMM</name>
<sequence>MIGMPRTGTTLVERMLSLHPQVHSAGELQNFGVALKRATGSRTRHLLDPDTIARAAELDWERLGQDYIASTRPGTGHTPRFVDKLPHNFLYAGYIARALPHARLVCLRRNPLDTCLSNFRQLFALNTPYFDYANDLLDTGRHFLLFDRLMAHWRDVLPGRVLEVRYEDIVDDPQAQARAVLDFCGLPWDDACLDFQRNPSPVATASAVQVRQPLYRSALDRWKHYEAHLGGLRRLLEAGGAGI</sequence>
<accession>A0ABU9J3E2</accession>
<dbReference type="InterPro" id="IPR026634">
    <property type="entry name" value="TPST-like"/>
</dbReference>
<keyword evidence="1 2" id="KW-0808">Transferase</keyword>
<dbReference type="PANTHER" id="PTHR12788:SF10">
    <property type="entry name" value="PROTEIN-TYROSINE SULFOTRANSFERASE"/>
    <property type="match status" value="1"/>
</dbReference>
<proteinExistence type="predicted"/>
<dbReference type="RefSeq" id="WP_341726558.1">
    <property type="nucleotide sequence ID" value="NZ_JBBWWT010000006.1"/>
</dbReference>
<dbReference type="PANTHER" id="PTHR12788">
    <property type="entry name" value="PROTEIN-TYROSINE SULFOTRANSFERASE 2"/>
    <property type="match status" value="1"/>
</dbReference>
<evidence type="ECO:0000256" key="1">
    <source>
        <dbReference type="ARBA" id="ARBA00022679"/>
    </source>
</evidence>
<gene>
    <name evidence="2" type="ORF">AAD027_13565</name>
</gene>
<dbReference type="InterPro" id="IPR027417">
    <property type="entry name" value="P-loop_NTPase"/>
</dbReference>
<reference evidence="2 3" key="1">
    <citation type="submission" date="2024-04" db="EMBL/GenBank/DDBJ databases">
        <title>Draft genome sequence of Pseudoxanthomonas putridarboris WD12.</title>
        <authorList>
            <person name="Oh J."/>
        </authorList>
    </citation>
    <scope>NUCLEOTIDE SEQUENCE [LARGE SCALE GENOMIC DNA]</scope>
    <source>
        <strain evidence="2 3">WD12</strain>
    </source>
</reference>
<organism evidence="2 3">
    <name type="scientific">Pseudoxanthomonas putridarboris</name>
    <dbReference type="NCBI Taxonomy" id="752605"/>
    <lineage>
        <taxon>Bacteria</taxon>
        <taxon>Pseudomonadati</taxon>
        <taxon>Pseudomonadota</taxon>
        <taxon>Gammaproteobacteria</taxon>
        <taxon>Lysobacterales</taxon>
        <taxon>Lysobacteraceae</taxon>
        <taxon>Pseudoxanthomonas</taxon>
    </lineage>
</organism>
<dbReference type="Gene3D" id="3.40.50.300">
    <property type="entry name" value="P-loop containing nucleotide triphosphate hydrolases"/>
    <property type="match status" value="1"/>
</dbReference>
<comment type="caution">
    <text evidence="2">The sequence shown here is derived from an EMBL/GenBank/DDBJ whole genome shotgun (WGS) entry which is preliminary data.</text>
</comment>
<dbReference type="GO" id="GO:0016740">
    <property type="term" value="F:transferase activity"/>
    <property type="evidence" value="ECO:0007669"/>
    <property type="project" value="UniProtKB-KW"/>
</dbReference>
<evidence type="ECO:0000313" key="2">
    <source>
        <dbReference type="EMBL" id="MEL1265386.1"/>
    </source>
</evidence>
<dbReference type="SUPFAM" id="SSF52540">
    <property type="entry name" value="P-loop containing nucleoside triphosphate hydrolases"/>
    <property type="match status" value="1"/>
</dbReference>
<dbReference type="Pfam" id="PF13469">
    <property type="entry name" value="Sulfotransfer_3"/>
    <property type="match status" value="1"/>
</dbReference>